<evidence type="ECO:0000313" key="4">
    <source>
        <dbReference type="Proteomes" id="UP000772434"/>
    </source>
</evidence>
<keyword evidence="1" id="KW-1133">Transmembrane helix</keyword>
<keyword evidence="1" id="KW-0472">Membrane</keyword>
<dbReference type="Proteomes" id="UP000772434">
    <property type="component" value="Unassembled WGS sequence"/>
</dbReference>
<evidence type="ECO:0000313" key="3">
    <source>
        <dbReference type="EMBL" id="KAF9058613.1"/>
    </source>
</evidence>
<dbReference type="AlphaFoldDB" id="A0A9P5P7C9"/>
<protein>
    <recommendedName>
        <fullName evidence="5">Secreted protein</fullName>
    </recommendedName>
</protein>
<reference evidence="3" key="1">
    <citation type="submission" date="2020-11" db="EMBL/GenBank/DDBJ databases">
        <authorList>
            <consortium name="DOE Joint Genome Institute"/>
            <person name="Ahrendt S."/>
            <person name="Riley R."/>
            <person name="Andreopoulos W."/>
            <person name="Labutti K."/>
            <person name="Pangilinan J."/>
            <person name="Ruiz-Duenas F.J."/>
            <person name="Barrasa J.M."/>
            <person name="Sanchez-Garcia M."/>
            <person name="Camarero S."/>
            <person name="Miyauchi S."/>
            <person name="Serrano A."/>
            <person name="Linde D."/>
            <person name="Babiker R."/>
            <person name="Drula E."/>
            <person name="Ayuso-Fernandez I."/>
            <person name="Pacheco R."/>
            <person name="Padilla G."/>
            <person name="Ferreira P."/>
            <person name="Barriuso J."/>
            <person name="Kellner H."/>
            <person name="Castanera R."/>
            <person name="Alfaro M."/>
            <person name="Ramirez L."/>
            <person name="Pisabarro A.G."/>
            <person name="Kuo A."/>
            <person name="Tritt A."/>
            <person name="Lipzen A."/>
            <person name="He G."/>
            <person name="Yan M."/>
            <person name="Ng V."/>
            <person name="Cullen D."/>
            <person name="Martin F."/>
            <person name="Rosso M.-N."/>
            <person name="Henrissat B."/>
            <person name="Hibbett D."/>
            <person name="Martinez A.T."/>
            <person name="Grigoriev I.V."/>
        </authorList>
    </citation>
    <scope>NUCLEOTIDE SEQUENCE</scope>
    <source>
        <strain evidence="3">AH 40177</strain>
    </source>
</reference>
<evidence type="ECO:0000256" key="1">
    <source>
        <dbReference type="SAM" id="Phobius"/>
    </source>
</evidence>
<comment type="caution">
    <text evidence="3">The sequence shown here is derived from an EMBL/GenBank/DDBJ whole genome shotgun (WGS) entry which is preliminary data.</text>
</comment>
<gene>
    <name evidence="3" type="ORF">BDP27DRAFT_562522</name>
</gene>
<feature type="transmembrane region" description="Helical" evidence="1">
    <location>
        <begin position="32"/>
        <end position="52"/>
    </location>
</feature>
<feature type="chain" id="PRO_5040332131" description="Secreted protein" evidence="2">
    <location>
        <begin position="23"/>
        <end position="101"/>
    </location>
</feature>
<evidence type="ECO:0008006" key="5">
    <source>
        <dbReference type="Google" id="ProtNLM"/>
    </source>
</evidence>
<name>A0A9P5P7C9_9AGAR</name>
<keyword evidence="4" id="KW-1185">Reference proteome</keyword>
<keyword evidence="2" id="KW-0732">Signal</keyword>
<feature type="signal peptide" evidence="2">
    <location>
        <begin position="1"/>
        <end position="22"/>
    </location>
</feature>
<accession>A0A9P5P7C9</accession>
<evidence type="ECO:0000256" key="2">
    <source>
        <dbReference type="SAM" id="SignalP"/>
    </source>
</evidence>
<organism evidence="3 4">
    <name type="scientific">Rhodocollybia butyracea</name>
    <dbReference type="NCBI Taxonomy" id="206335"/>
    <lineage>
        <taxon>Eukaryota</taxon>
        <taxon>Fungi</taxon>
        <taxon>Dikarya</taxon>
        <taxon>Basidiomycota</taxon>
        <taxon>Agaricomycotina</taxon>
        <taxon>Agaricomycetes</taxon>
        <taxon>Agaricomycetidae</taxon>
        <taxon>Agaricales</taxon>
        <taxon>Marasmiineae</taxon>
        <taxon>Omphalotaceae</taxon>
        <taxon>Rhodocollybia</taxon>
    </lineage>
</organism>
<sequence length="101" mass="11090">MTATSKSLLIGLFTFEAFAGLAFPTPAPAPSLPAPAAPVTSLALSLACLRLFKTTFSSTPSDTPEEQLVLAKNTKPLRRSHSIRVCPHQIREHNRRRSRHR</sequence>
<proteinExistence type="predicted"/>
<dbReference type="EMBL" id="JADNRY010000362">
    <property type="protein sequence ID" value="KAF9058613.1"/>
    <property type="molecule type" value="Genomic_DNA"/>
</dbReference>
<keyword evidence="1" id="KW-0812">Transmembrane</keyword>